<evidence type="ECO:0000256" key="1">
    <source>
        <dbReference type="ARBA" id="ARBA00004123"/>
    </source>
</evidence>
<protein>
    <recommendedName>
        <fullName evidence="8">C2H2-type domain-containing protein</fullName>
    </recommendedName>
</protein>
<evidence type="ECO:0000313" key="9">
    <source>
        <dbReference type="EMBL" id="KAG5667303.1"/>
    </source>
</evidence>
<keyword evidence="6" id="KW-0539">Nucleus</keyword>
<evidence type="ECO:0000256" key="2">
    <source>
        <dbReference type="ARBA" id="ARBA00022723"/>
    </source>
</evidence>
<keyword evidence="10" id="KW-1185">Reference proteome</keyword>
<dbReference type="PANTHER" id="PTHR24381">
    <property type="entry name" value="ZINC FINGER PROTEIN"/>
    <property type="match status" value="1"/>
</dbReference>
<dbReference type="GO" id="GO:0008270">
    <property type="term" value="F:zinc ion binding"/>
    <property type="evidence" value="ECO:0007669"/>
    <property type="project" value="UniProtKB-KW"/>
</dbReference>
<dbReference type="SUPFAM" id="SSF57667">
    <property type="entry name" value="beta-beta-alpha zinc fingers"/>
    <property type="match status" value="3"/>
</dbReference>
<dbReference type="SMART" id="SM00868">
    <property type="entry name" value="zf-AD"/>
    <property type="match status" value="1"/>
</dbReference>
<dbReference type="EMBL" id="JADBJN010000004">
    <property type="protein sequence ID" value="KAG5667303.1"/>
    <property type="molecule type" value="Genomic_DNA"/>
</dbReference>
<proteinExistence type="predicted"/>
<dbReference type="GO" id="GO:0000981">
    <property type="term" value="F:DNA-binding transcription factor activity, RNA polymerase II-specific"/>
    <property type="evidence" value="ECO:0007669"/>
    <property type="project" value="TreeGrafter"/>
</dbReference>
<keyword evidence="2" id="KW-0479">Metal-binding</keyword>
<dbReference type="AlphaFoldDB" id="A0A9J6BCC3"/>
<gene>
    <name evidence="9" type="ORF">PVAND_015289</name>
</gene>
<evidence type="ECO:0000256" key="6">
    <source>
        <dbReference type="ARBA" id="ARBA00023242"/>
    </source>
</evidence>
<name>A0A9J6BCC3_POLVA</name>
<dbReference type="InterPro" id="IPR012934">
    <property type="entry name" value="Znf_AD"/>
</dbReference>
<evidence type="ECO:0000259" key="8">
    <source>
        <dbReference type="PROSITE" id="PS50157"/>
    </source>
</evidence>
<dbReference type="InterPro" id="IPR013087">
    <property type="entry name" value="Znf_C2H2_type"/>
</dbReference>
<dbReference type="Gene3D" id="3.30.160.60">
    <property type="entry name" value="Classic Zinc Finger"/>
    <property type="match status" value="5"/>
</dbReference>
<feature type="domain" description="C2H2-type" evidence="8">
    <location>
        <begin position="327"/>
        <end position="355"/>
    </location>
</feature>
<comment type="caution">
    <text evidence="9">The sequence shown here is derived from an EMBL/GenBank/DDBJ whole genome shotgun (WGS) entry which is preliminary data.</text>
</comment>
<evidence type="ECO:0000256" key="7">
    <source>
        <dbReference type="PROSITE-ProRule" id="PRU00042"/>
    </source>
</evidence>
<comment type="subcellular location">
    <subcellularLocation>
        <location evidence="1">Nucleus</location>
    </subcellularLocation>
</comment>
<keyword evidence="4 7" id="KW-0863">Zinc-finger</keyword>
<reference evidence="9" key="1">
    <citation type="submission" date="2021-03" db="EMBL/GenBank/DDBJ databases">
        <title>Chromosome level genome of the anhydrobiotic midge Polypedilum vanderplanki.</title>
        <authorList>
            <person name="Yoshida Y."/>
            <person name="Kikawada T."/>
            <person name="Gusev O."/>
        </authorList>
    </citation>
    <scope>NUCLEOTIDE SEQUENCE</scope>
    <source>
        <strain evidence="9">NIAS01</strain>
        <tissue evidence="9">Whole body or cell culture</tissue>
    </source>
</reference>
<dbReference type="PROSITE" id="PS50157">
    <property type="entry name" value="ZINC_FINGER_C2H2_2"/>
    <property type="match status" value="5"/>
</dbReference>
<dbReference type="GO" id="GO:0000977">
    <property type="term" value="F:RNA polymerase II transcription regulatory region sequence-specific DNA binding"/>
    <property type="evidence" value="ECO:0007669"/>
    <property type="project" value="TreeGrafter"/>
</dbReference>
<evidence type="ECO:0000256" key="5">
    <source>
        <dbReference type="ARBA" id="ARBA00022833"/>
    </source>
</evidence>
<dbReference type="PANTHER" id="PTHR24381:SF393">
    <property type="entry name" value="CHROMATIN-LINKED ADAPTOR FOR MSL PROTEINS, ISOFORM B"/>
    <property type="match status" value="1"/>
</dbReference>
<accession>A0A9J6BCC3</accession>
<evidence type="ECO:0000256" key="4">
    <source>
        <dbReference type="ARBA" id="ARBA00022771"/>
    </source>
</evidence>
<dbReference type="InterPro" id="IPR036236">
    <property type="entry name" value="Znf_C2H2_sf"/>
</dbReference>
<dbReference type="PROSITE" id="PS00028">
    <property type="entry name" value="ZINC_FINGER_C2H2_1"/>
    <property type="match status" value="5"/>
</dbReference>
<feature type="domain" description="C2H2-type" evidence="8">
    <location>
        <begin position="244"/>
        <end position="272"/>
    </location>
</feature>
<dbReference type="OrthoDB" id="7727540at2759"/>
<feature type="domain" description="C2H2-type" evidence="8">
    <location>
        <begin position="156"/>
        <end position="183"/>
    </location>
</feature>
<organism evidence="9 10">
    <name type="scientific">Polypedilum vanderplanki</name>
    <name type="common">Sleeping chironomid midge</name>
    <dbReference type="NCBI Taxonomy" id="319348"/>
    <lineage>
        <taxon>Eukaryota</taxon>
        <taxon>Metazoa</taxon>
        <taxon>Ecdysozoa</taxon>
        <taxon>Arthropoda</taxon>
        <taxon>Hexapoda</taxon>
        <taxon>Insecta</taxon>
        <taxon>Pterygota</taxon>
        <taxon>Neoptera</taxon>
        <taxon>Endopterygota</taxon>
        <taxon>Diptera</taxon>
        <taxon>Nematocera</taxon>
        <taxon>Chironomoidea</taxon>
        <taxon>Chironomidae</taxon>
        <taxon>Chironominae</taxon>
        <taxon>Polypedilum</taxon>
        <taxon>Polypedilum</taxon>
    </lineage>
</organism>
<dbReference type="Proteomes" id="UP001107558">
    <property type="component" value="Chromosome 4"/>
</dbReference>
<evidence type="ECO:0000313" key="10">
    <source>
        <dbReference type="Proteomes" id="UP001107558"/>
    </source>
</evidence>
<feature type="domain" description="C2H2-type" evidence="8">
    <location>
        <begin position="298"/>
        <end position="321"/>
    </location>
</feature>
<feature type="domain" description="C2H2-type" evidence="8">
    <location>
        <begin position="187"/>
        <end position="215"/>
    </location>
</feature>
<sequence>MNQEINLENLSGKCSFCFEEFKDYTENVKITKEIETKFNELVQCQLISISFSSSICLECFNKFTIAYDFKIQLEANQKLLEKFLNNETKDQFEISNEETEFIVEYLEEVEEDQLEIIPKRTSKSQEKKICPICANYYSANALDDHINRVHSDNYQFYCDLCPNKFKTKRDITSHVQTHLNVESRRRFQCEFCEKIYMKNSTLVHHIKMRHTEDGEKFECECGASFKTQLRLNYHKKITHEKGNYECLECNRIYPSMHNLKIHISHFHREKEPCVFCGKLVAPGSFMKRHMKIHEEASHKCKICEKSFTVRETLLEHCRAVHGLGGSHFCEMCGKKMSSKKVLKRHIERVHEASEKVKCLINECLYMASRKDNMINHIKNHKELDEETKNAHILTVRGMKNMSW</sequence>
<evidence type="ECO:0000256" key="3">
    <source>
        <dbReference type="ARBA" id="ARBA00022737"/>
    </source>
</evidence>
<dbReference type="GO" id="GO:0005634">
    <property type="term" value="C:nucleus"/>
    <property type="evidence" value="ECO:0007669"/>
    <property type="project" value="UniProtKB-SubCell"/>
</dbReference>
<keyword evidence="3" id="KW-0677">Repeat</keyword>
<dbReference type="SMART" id="SM00355">
    <property type="entry name" value="ZnF_C2H2"/>
    <property type="match status" value="9"/>
</dbReference>
<keyword evidence="5" id="KW-0862">Zinc</keyword>